<dbReference type="Proteomes" id="UP000639643">
    <property type="component" value="Unassembled WGS sequence"/>
</dbReference>
<proteinExistence type="predicted"/>
<evidence type="ECO:0000313" key="3">
    <source>
        <dbReference type="Proteomes" id="UP000639643"/>
    </source>
</evidence>
<feature type="region of interest" description="Disordered" evidence="1">
    <location>
        <begin position="1"/>
        <end position="106"/>
    </location>
</feature>
<name>A0A8H6KJR5_9PEZI</name>
<dbReference type="AlphaFoldDB" id="A0A8H6KJR5"/>
<feature type="compositionally biased region" description="Basic and acidic residues" evidence="1">
    <location>
        <begin position="23"/>
        <end position="33"/>
    </location>
</feature>
<comment type="caution">
    <text evidence="2">The sequence shown here is derived from an EMBL/GenBank/DDBJ whole genome shotgun (WGS) entry which is preliminary data.</text>
</comment>
<feature type="compositionally biased region" description="Polar residues" evidence="1">
    <location>
        <begin position="1"/>
        <end position="13"/>
    </location>
</feature>
<dbReference type="EMBL" id="WIGM01000229">
    <property type="protein sequence ID" value="KAF6832792.1"/>
    <property type="molecule type" value="Genomic_DNA"/>
</dbReference>
<organism evidence="2 3">
    <name type="scientific">Colletotrichum musicola</name>
    <dbReference type="NCBI Taxonomy" id="2175873"/>
    <lineage>
        <taxon>Eukaryota</taxon>
        <taxon>Fungi</taxon>
        <taxon>Dikarya</taxon>
        <taxon>Ascomycota</taxon>
        <taxon>Pezizomycotina</taxon>
        <taxon>Sordariomycetes</taxon>
        <taxon>Hypocreomycetidae</taxon>
        <taxon>Glomerellales</taxon>
        <taxon>Glomerellaceae</taxon>
        <taxon>Colletotrichum</taxon>
        <taxon>Colletotrichum orchidearum species complex</taxon>
    </lineage>
</organism>
<protein>
    <submittedName>
        <fullName evidence="2">Uncharacterized protein</fullName>
    </submittedName>
</protein>
<gene>
    <name evidence="2" type="ORF">CMUS01_06772</name>
</gene>
<keyword evidence="3" id="KW-1185">Reference proteome</keyword>
<sequence>MEKHSTPSGNNHTRSPEEAIPQDVRRRLSDPLRRKAFQRSSTGPKKDRTTPWVSIRRPFESASSAKSTMPSERPDPGLGAEDGGPGPGLGRETGSDSPEGRCHRVLGKLMTRQAKLFVTP</sequence>
<accession>A0A8H6KJR5</accession>
<feature type="compositionally biased region" description="Gly residues" evidence="1">
    <location>
        <begin position="80"/>
        <end position="91"/>
    </location>
</feature>
<reference evidence="2" key="1">
    <citation type="journal article" date="2020" name="Phytopathology">
        <title>Genome Sequence Resources of Colletotrichum truncatum, C. plurivorum, C. musicola, and C. sojae: Four Species Pathogenic to Soybean (Glycine max).</title>
        <authorList>
            <person name="Rogerio F."/>
            <person name="Boufleur T.R."/>
            <person name="Ciampi-Guillardi M."/>
            <person name="Sukno S.A."/>
            <person name="Thon M.R."/>
            <person name="Massola Junior N.S."/>
            <person name="Baroncelli R."/>
        </authorList>
    </citation>
    <scope>NUCLEOTIDE SEQUENCE</scope>
    <source>
        <strain evidence="2">LFN0074</strain>
    </source>
</reference>
<feature type="compositionally biased region" description="Polar residues" evidence="1">
    <location>
        <begin position="61"/>
        <end position="70"/>
    </location>
</feature>
<evidence type="ECO:0000256" key="1">
    <source>
        <dbReference type="SAM" id="MobiDB-lite"/>
    </source>
</evidence>
<evidence type="ECO:0000313" key="2">
    <source>
        <dbReference type="EMBL" id="KAF6832792.1"/>
    </source>
</evidence>